<name>A0A3T0EBN3_9PROT</name>
<dbReference type="InterPro" id="IPR003806">
    <property type="entry name" value="ATP-grasp_PylC-type"/>
</dbReference>
<dbReference type="PANTHER" id="PTHR43585:SF2">
    <property type="entry name" value="ATP-GRASP ENZYME FSQD"/>
    <property type="match status" value="1"/>
</dbReference>
<reference evidence="1 2" key="1">
    <citation type="submission" date="2016-12" db="EMBL/GenBank/DDBJ databases">
        <title>The genome of dimorphic prosthecate Glycocaulis alkaliphilus 6b-8t, isolated from crude oil dictates its adaptability in petroleum environments.</title>
        <authorList>
            <person name="Wu X.-L."/>
            <person name="Geng S."/>
        </authorList>
    </citation>
    <scope>NUCLEOTIDE SEQUENCE [LARGE SCALE GENOMIC DNA]</scope>
    <source>
        <strain evidence="1 2">6B-8</strain>
    </source>
</reference>
<dbReference type="Gene3D" id="3.40.50.20">
    <property type="match status" value="1"/>
</dbReference>
<dbReference type="OrthoDB" id="9803907at2"/>
<dbReference type="Pfam" id="PF02655">
    <property type="entry name" value="ATP-grasp_3"/>
    <property type="match status" value="1"/>
</dbReference>
<dbReference type="EMBL" id="CP018911">
    <property type="protein sequence ID" value="AZU04732.1"/>
    <property type="molecule type" value="Genomic_DNA"/>
</dbReference>
<dbReference type="InterPro" id="IPR052032">
    <property type="entry name" value="ATP-dep_AA_Ligase"/>
</dbReference>
<accession>A0A3T0EBN3</accession>
<evidence type="ECO:0000313" key="1">
    <source>
        <dbReference type="EMBL" id="AZU04732.1"/>
    </source>
</evidence>
<organism evidence="1 2">
    <name type="scientific">Glycocaulis alkaliphilus</name>
    <dbReference type="NCBI Taxonomy" id="1434191"/>
    <lineage>
        <taxon>Bacteria</taxon>
        <taxon>Pseudomonadati</taxon>
        <taxon>Pseudomonadota</taxon>
        <taxon>Alphaproteobacteria</taxon>
        <taxon>Maricaulales</taxon>
        <taxon>Maricaulaceae</taxon>
        <taxon>Glycocaulis</taxon>
    </lineage>
</organism>
<dbReference type="InterPro" id="IPR011761">
    <property type="entry name" value="ATP-grasp"/>
</dbReference>
<dbReference type="InterPro" id="IPR016185">
    <property type="entry name" value="PreATP-grasp_dom_sf"/>
</dbReference>
<dbReference type="RefSeq" id="WP_127567912.1">
    <property type="nucleotide sequence ID" value="NZ_BMFB01000001.1"/>
</dbReference>
<dbReference type="InterPro" id="IPR013815">
    <property type="entry name" value="ATP_grasp_subdomain_1"/>
</dbReference>
<dbReference type="PROSITE" id="PS50975">
    <property type="entry name" value="ATP_GRASP"/>
    <property type="match status" value="1"/>
</dbReference>
<dbReference type="SUPFAM" id="SSF52440">
    <property type="entry name" value="PreATP-grasp domain"/>
    <property type="match status" value="1"/>
</dbReference>
<evidence type="ECO:0000313" key="2">
    <source>
        <dbReference type="Proteomes" id="UP000286954"/>
    </source>
</evidence>
<sequence>MRALAIGAGREQADPIAIARALGAEVLALDGRSDAEGAGAADSFAHVDLMDADAVLKIAAGFRPDFLVPAPLARPLITAGIVNDTLGLKGVTEHAARLANDKQAMREAFTDAGVPMARQISIGDASGLRAAAETLGFPLIVKPRSGSGSRGVVLVEREGELPVALDGTDWLAEEALTGREIGVDGAVIGGEVRLLSIRWKMLTPAPHRQAISYLAKNPAGEAVSPQVAAIAAKAFGALQCDNVLFHADMMVSDEGQVSLIELAPRPSGHAIHSALLPLCHGQNVMESFISLVLMGQVMAPLTFQRPAFFSFLPVPPGRVAATPDFAPLIAEAGRIAVKCELEKGALLGPLIDGASALQRGFMVMLTADELEGTRMAGRLAALVPVESR</sequence>
<gene>
    <name evidence="1" type="ORF">X907_2217</name>
</gene>
<dbReference type="Proteomes" id="UP000286954">
    <property type="component" value="Chromosome"/>
</dbReference>
<dbReference type="GO" id="GO:0046872">
    <property type="term" value="F:metal ion binding"/>
    <property type="evidence" value="ECO:0007669"/>
    <property type="project" value="InterPro"/>
</dbReference>
<dbReference type="KEGG" id="gak:X907_2217"/>
<dbReference type="PANTHER" id="PTHR43585">
    <property type="entry name" value="FUMIPYRROLE BIOSYNTHESIS PROTEIN C"/>
    <property type="match status" value="1"/>
</dbReference>
<keyword evidence="2" id="KW-1185">Reference proteome</keyword>
<dbReference type="AlphaFoldDB" id="A0A3T0EBN3"/>
<dbReference type="GO" id="GO:0005524">
    <property type="term" value="F:ATP binding"/>
    <property type="evidence" value="ECO:0007669"/>
    <property type="project" value="UniProtKB-UniRule"/>
</dbReference>
<dbReference type="Gene3D" id="3.30.1490.20">
    <property type="entry name" value="ATP-grasp fold, A domain"/>
    <property type="match status" value="1"/>
</dbReference>
<proteinExistence type="predicted"/>
<protein>
    <submittedName>
        <fullName evidence="1">Phosphoribosylglycinamide synthetase, ATP-grasp, putative</fullName>
    </submittedName>
</protein>
<dbReference type="Gene3D" id="3.30.470.20">
    <property type="entry name" value="ATP-grasp fold, B domain"/>
    <property type="match status" value="1"/>
</dbReference>
<dbReference type="SUPFAM" id="SSF56059">
    <property type="entry name" value="Glutathione synthetase ATP-binding domain-like"/>
    <property type="match status" value="1"/>
</dbReference>